<dbReference type="FunCoup" id="H3C123">
    <property type="interactions" value="96"/>
</dbReference>
<dbReference type="HOGENOM" id="CLU_064399_0_1_1"/>
<evidence type="ECO:0000313" key="2">
    <source>
        <dbReference type="Ensembl" id="ENSTNIP00000001939.1"/>
    </source>
</evidence>
<comment type="similarity">
    <text evidence="1">Belongs to the STK19 family.</text>
</comment>
<reference evidence="2" key="2">
    <citation type="submission" date="2025-08" db="UniProtKB">
        <authorList>
            <consortium name="Ensembl"/>
        </authorList>
    </citation>
    <scope>IDENTIFICATION</scope>
</reference>
<dbReference type="STRING" id="99883.ENSTNIP00000001939"/>
<protein>
    <submittedName>
        <fullName evidence="2">Serine/threonine kinase 19</fullName>
    </submittedName>
</protein>
<organism evidence="2 3">
    <name type="scientific">Tetraodon nigroviridis</name>
    <name type="common">Spotted green pufferfish</name>
    <name type="synonym">Chelonodon nigroviridis</name>
    <dbReference type="NCBI Taxonomy" id="99883"/>
    <lineage>
        <taxon>Eukaryota</taxon>
        <taxon>Metazoa</taxon>
        <taxon>Chordata</taxon>
        <taxon>Craniata</taxon>
        <taxon>Vertebrata</taxon>
        <taxon>Euteleostomi</taxon>
        <taxon>Actinopterygii</taxon>
        <taxon>Neopterygii</taxon>
        <taxon>Teleostei</taxon>
        <taxon>Neoteleostei</taxon>
        <taxon>Acanthomorphata</taxon>
        <taxon>Eupercaria</taxon>
        <taxon>Tetraodontiformes</taxon>
        <taxon>Tetradontoidea</taxon>
        <taxon>Tetraodontidae</taxon>
        <taxon>Tetraodon</taxon>
    </lineage>
</organism>
<dbReference type="GeneTree" id="ENSGT00390000018295"/>
<proteinExistence type="inferred from homology"/>
<dbReference type="Pfam" id="PF10494">
    <property type="entry name" value="Stk19"/>
    <property type="match status" value="1"/>
</dbReference>
<evidence type="ECO:0000256" key="1">
    <source>
        <dbReference type="ARBA" id="ARBA00093458"/>
    </source>
</evidence>
<dbReference type="OMA" id="FGWFERY"/>
<dbReference type="PANTHER" id="PTHR15243:SF0">
    <property type="entry name" value="SERINE_THREONINE-PROTEIN KINASE 19"/>
    <property type="match status" value="1"/>
</dbReference>
<dbReference type="PANTHER" id="PTHR15243">
    <property type="entry name" value="SERINE/THREONINE-PROTEIN KINASE 19"/>
    <property type="match status" value="1"/>
</dbReference>
<reference evidence="2" key="3">
    <citation type="submission" date="2025-09" db="UniProtKB">
        <authorList>
            <consortium name="Ensembl"/>
        </authorList>
    </citation>
    <scope>IDENTIFICATION</scope>
</reference>
<dbReference type="InParanoid" id="H3C123"/>
<dbReference type="GO" id="GO:0046579">
    <property type="term" value="P:positive regulation of Ras protein signal transduction"/>
    <property type="evidence" value="ECO:0007669"/>
    <property type="project" value="TreeGrafter"/>
</dbReference>
<accession>H3C123</accession>
<dbReference type="Ensembl" id="ENSTNIT00000001191.1">
    <property type="protein sequence ID" value="ENSTNIP00000001939.1"/>
    <property type="gene ID" value="ENSTNIG00000000113.1"/>
</dbReference>
<evidence type="ECO:0000313" key="3">
    <source>
        <dbReference type="Proteomes" id="UP000007303"/>
    </source>
</evidence>
<name>H3C123_TETNG</name>
<reference evidence="3" key="1">
    <citation type="journal article" date="2004" name="Nature">
        <title>Genome duplication in the teleost fish Tetraodon nigroviridis reveals the early vertebrate proto-karyotype.</title>
        <authorList>
            <person name="Jaillon O."/>
            <person name="Aury J.-M."/>
            <person name="Brunet F."/>
            <person name="Petit J.-L."/>
            <person name="Stange-Thomann N."/>
            <person name="Mauceli E."/>
            <person name="Bouneau L."/>
            <person name="Fischer C."/>
            <person name="Ozouf-Costaz C."/>
            <person name="Bernot A."/>
            <person name="Nicaud S."/>
            <person name="Jaffe D."/>
            <person name="Fisher S."/>
            <person name="Lutfalla G."/>
            <person name="Dossat C."/>
            <person name="Segurens B."/>
            <person name="Dasilva C."/>
            <person name="Salanoubat M."/>
            <person name="Levy M."/>
            <person name="Boudet N."/>
            <person name="Castellano S."/>
            <person name="Anthouard V."/>
            <person name="Jubin C."/>
            <person name="Castelli V."/>
            <person name="Katinka M."/>
            <person name="Vacherie B."/>
            <person name="Biemont C."/>
            <person name="Skalli Z."/>
            <person name="Cattolico L."/>
            <person name="Poulain J."/>
            <person name="De Berardinis V."/>
            <person name="Cruaud C."/>
            <person name="Duprat S."/>
            <person name="Brottier P."/>
            <person name="Coutanceau J.-P."/>
            <person name="Gouzy J."/>
            <person name="Parra G."/>
            <person name="Lardier G."/>
            <person name="Chapple C."/>
            <person name="McKernan K.J."/>
            <person name="McEwan P."/>
            <person name="Bosak S."/>
            <person name="Kellis M."/>
            <person name="Volff J.-N."/>
            <person name="Guigo R."/>
            <person name="Zody M.C."/>
            <person name="Mesirov J."/>
            <person name="Lindblad-Toh K."/>
            <person name="Birren B."/>
            <person name="Nusbaum C."/>
            <person name="Kahn D."/>
            <person name="Robinson-Rechavi M."/>
            <person name="Laudet V."/>
            <person name="Schachter V."/>
            <person name="Quetier F."/>
            <person name="Saurin W."/>
            <person name="Scarpelli C."/>
            <person name="Wincker P."/>
            <person name="Lander E.S."/>
            <person name="Weissenbach J."/>
            <person name="Roest Crollius H."/>
        </authorList>
    </citation>
    <scope>NUCLEOTIDE SEQUENCE [LARGE SCALE GENOMIC DNA]</scope>
</reference>
<sequence length="253" mass="28502">MNRKRALVSDTFNVKRRRDGTDLCGAATNAQAPDIRSSLEYLMTLFPRKLFNDTLPQIVLKHQLYSLHGDKTMVDKELSKLREGGEVLMFQLGFDADAFGLVFASDYKAKVLAGQEGRETQAVVGRFLEKALPSCMDLSFDKDRMLRALLFTDSEITQLVKSGLLTVRDAGSWWLSIPNSGKFTKYFLQGRRAVLNMVKKSKYGEVLKADLEERRTTSQVKLPIKYHIHDMVGAELVQSVPTTSGTLLRFVDS</sequence>
<dbReference type="Proteomes" id="UP000007303">
    <property type="component" value="Unassembled WGS sequence"/>
</dbReference>
<dbReference type="AlphaFoldDB" id="H3C123"/>
<dbReference type="InterPro" id="IPR018865">
    <property type="entry name" value="STK19-like"/>
</dbReference>
<keyword evidence="3" id="KW-1185">Reference proteome</keyword>